<keyword evidence="2" id="KW-1185">Reference proteome</keyword>
<dbReference type="OrthoDB" id="4205682at2"/>
<evidence type="ECO:0000313" key="1">
    <source>
        <dbReference type="EMBL" id="ARX84110.1"/>
    </source>
</evidence>
<organism evidence="1 2">
    <name type="scientific">Streptomyces alboflavus</name>
    <dbReference type="NCBI Taxonomy" id="67267"/>
    <lineage>
        <taxon>Bacteria</taxon>
        <taxon>Bacillati</taxon>
        <taxon>Actinomycetota</taxon>
        <taxon>Actinomycetes</taxon>
        <taxon>Kitasatosporales</taxon>
        <taxon>Streptomycetaceae</taxon>
        <taxon>Streptomyces</taxon>
    </lineage>
</organism>
<dbReference type="STRING" id="67267.GCA_000716675_05778"/>
<gene>
    <name evidence="1" type="ORF">SMD44_03545</name>
</gene>
<protein>
    <submittedName>
        <fullName evidence="1">Uncharacterized protein</fullName>
    </submittedName>
</protein>
<proteinExistence type="predicted"/>
<dbReference type="AlphaFoldDB" id="A0A1Z1WCM2"/>
<sequence>MWSSPGRPGRTVAAACGTALTAVLCGGCAEHGGLYVEGPALRPSRISGPVYVADALGSPLQKPAVVGLTDDVAMSSLRWKGWGGPTARATGRLSGTWCLPGCSREPYAATLTLSGVERQDAAAYAYRRATVEPERPEALPPAAVNVQFQGIRLMVPEF</sequence>
<dbReference type="Proteomes" id="UP000195880">
    <property type="component" value="Chromosome"/>
</dbReference>
<dbReference type="RefSeq" id="WP_087884471.1">
    <property type="nucleotide sequence ID" value="NZ_CP021748.1"/>
</dbReference>
<evidence type="ECO:0000313" key="2">
    <source>
        <dbReference type="Proteomes" id="UP000195880"/>
    </source>
</evidence>
<dbReference type="KEGG" id="salf:SMD44_03545"/>
<reference evidence="1 2" key="1">
    <citation type="submission" date="2017-05" db="EMBL/GenBank/DDBJ databases">
        <title>Streptomyces alboflavus Genome sequencing and assembly.</title>
        <authorList>
            <person name="Wang Y."/>
            <person name="Du B."/>
            <person name="Ding Y."/>
            <person name="Liu H."/>
            <person name="Hou Q."/>
            <person name="Liu K."/>
            <person name="Wang C."/>
            <person name="Yao L."/>
        </authorList>
    </citation>
    <scope>NUCLEOTIDE SEQUENCE [LARGE SCALE GENOMIC DNA]</scope>
    <source>
        <strain evidence="1 2">MDJK44</strain>
    </source>
</reference>
<dbReference type="EMBL" id="CP021748">
    <property type="protein sequence ID" value="ARX84110.1"/>
    <property type="molecule type" value="Genomic_DNA"/>
</dbReference>
<name>A0A1Z1WCM2_9ACTN</name>
<dbReference type="eggNOG" id="ENOG502ZMUM">
    <property type="taxonomic scope" value="Bacteria"/>
</dbReference>
<accession>A0A1Z1WCM2</accession>